<evidence type="ECO:0000256" key="1">
    <source>
        <dbReference type="SAM" id="MobiDB-lite"/>
    </source>
</evidence>
<feature type="region of interest" description="Disordered" evidence="1">
    <location>
        <begin position="59"/>
        <end position="126"/>
    </location>
</feature>
<comment type="caution">
    <text evidence="2">The sequence shown here is derived from an EMBL/GenBank/DDBJ whole genome shotgun (WGS) entry which is preliminary data.</text>
</comment>
<reference evidence="2 3" key="1">
    <citation type="submission" date="2024-04" db="EMBL/GenBank/DDBJ databases">
        <title>genome sequences of Mucor flavus KT1a and Helicostylum pulchrum KT1b strains isolation_sourced from the surface of a dry-aged beef.</title>
        <authorList>
            <person name="Toyotome T."/>
            <person name="Hosono M."/>
            <person name="Torimaru M."/>
            <person name="Fukuda K."/>
            <person name="Mikami N."/>
        </authorList>
    </citation>
    <scope>NUCLEOTIDE SEQUENCE [LARGE SCALE GENOMIC DNA]</scope>
    <source>
        <strain evidence="2 3">KT1b</strain>
    </source>
</reference>
<gene>
    <name evidence="2" type="ORF">HPULCUR_007224</name>
</gene>
<evidence type="ECO:0000313" key="2">
    <source>
        <dbReference type="EMBL" id="GAA5801771.1"/>
    </source>
</evidence>
<keyword evidence="3" id="KW-1185">Reference proteome</keyword>
<sequence length="142" mass="16139">MVIHGFQLIANMMENIQQLYNDYSRSTTDIISLIDTTRKASQPNTAIDEYISSVYFDDTEYISGEENEDDDDKEEKEDKEDKEDEQDEQEDEESEDNNPDGNVADTFSDDDDVVVSDNDDGNVIVDNNIIEDNNATDGSFNL</sequence>
<dbReference type="EMBL" id="BAABUJ010000020">
    <property type="protein sequence ID" value="GAA5801771.1"/>
    <property type="molecule type" value="Genomic_DNA"/>
</dbReference>
<name>A0ABP9Y442_9FUNG</name>
<dbReference type="Proteomes" id="UP001476247">
    <property type="component" value="Unassembled WGS sequence"/>
</dbReference>
<protein>
    <submittedName>
        <fullName evidence="2">Uncharacterized protein</fullName>
    </submittedName>
</protein>
<feature type="compositionally biased region" description="Acidic residues" evidence="1">
    <location>
        <begin position="59"/>
        <end position="98"/>
    </location>
</feature>
<accession>A0ABP9Y442</accession>
<feature type="compositionally biased region" description="Acidic residues" evidence="1">
    <location>
        <begin position="107"/>
        <end position="120"/>
    </location>
</feature>
<evidence type="ECO:0000313" key="3">
    <source>
        <dbReference type="Proteomes" id="UP001476247"/>
    </source>
</evidence>
<organism evidence="2 3">
    <name type="scientific">Helicostylum pulchrum</name>
    <dbReference type="NCBI Taxonomy" id="562976"/>
    <lineage>
        <taxon>Eukaryota</taxon>
        <taxon>Fungi</taxon>
        <taxon>Fungi incertae sedis</taxon>
        <taxon>Mucoromycota</taxon>
        <taxon>Mucoromycotina</taxon>
        <taxon>Mucoromycetes</taxon>
        <taxon>Mucorales</taxon>
        <taxon>Mucorineae</taxon>
        <taxon>Mucoraceae</taxon>
        <taxon>Helicostylum</taxon>
    </lineage>
</organism>
<proteinExistence type="predicted"/>